<feature type="transmembrane region" description="Helical" evidence="7">
    <location>
        <begin position="276"/>
        <end position="296"/>
    </location>
</feature>
<proteinExistence type="predicted"/>
<dbReference type="PANTHER" id="PTHR23522">
    <property type="entry name" value="BLL5896 PROTEIN"/>
    <property type="match status" value="1"/>
</dbReference>
<feature type="transmembrane region" description="Helical" evidence="7">
    <location>
        <begin position="372"/>
        <end position="390"/>
    </location>
</feature>
<keyword evidence="5 7" id="KW-1133">Transmembrane helix</keyword>
<protein>
    <submittedName>
        <fullName evidence="8">MFS transporter</fullName>
    </submittedName>
</protein>
<evidence type="ECO:0000256" key="4">
    <source>
        <dbReference type="ARBA" id="ARBA00022692"/>
    </source>
</evidence>
<feature type="transmembrane region" description="Helical" evidence="7">
    <location>
        <begin position="72"/>
        <end position="92"/>
    </location>
</feature>
<feature type="transmembrane region" description="Helical" evidence="7">
    <location>
        <begin position="43"/>
        <end position="60"/>
    </location>
</feature>
<keyword evidence="4 7" id="KW-0812">Transmembrane</keyword>
<evidence type="ECO:0000313" key="8">
    <source>
        <dbReference type="EMBL" id="MDG3005356.1"/>
    </source>
</evidence>
<dbReference type="Pfam" id="PF03825">
    <property type="entry name" value="Nuc_H_symport"/>
    <property type="match status" value="1"/>
</dbReference>
<feature type="transmembrane region" description="Helical" evidence="7">
    <location>
        <begin position="216"/>
        <end position="237"/>
    </location>
</feature>
<evidence type="ECO:0000256" key="7">
    <source>
        <dbReference type="SAM" id="Phobius"/>
    </source>
</evidence>
<dbReference type="SUPFAM" id="SSF103473">
    <property type="entry name" value="MFS general substrate transporter"/>
    <property type="match status" value="1"/>
</dbReference>
<keyword evidence="3" id="KW-1003">Cell membrane</keyword>
<dbReference type="Gene3D" id="1.20.1250.20">
    <property type="entry name" value="MFS general substrate transporter like domains"/>
    <property type="match status" value="2"/>
</dbReference>
<evidence type="ECO:0000313" key="9">
    <source>
        <dbReference type="Proteomes" id="UP001216907"/>
    </source>
</evidence>
<keyword evidence="9" id="KW-1185">Reference proteome</keyword>
<feature type="transmembrane region" description="Helical" evidence="7">
    <location>
        <begin position="136"/>
        <end position="156"/>
    </location>
</feature>
<dbReference type="InterPro" id="IPR004740">
    <property type="entry name" value="Nuc_H_symport"/>
</dbReference>
<gene>
    <name evidence="8" type="ORF">PZE19_16315</name>
</gene>
<accession>A0ABT6FCP7</accession>
<feature type="transmembrane region" description="Helical" evidence="7">
    <location>
        <begin position="302"/>
        <end position="327"/>
    </location>
</feature>
<feature type="transmembrane region" description="Helical" evidence="7">
    <location>
        <begin position="98"/>
        <end position="115"/>
    </location>
</feature>
<dbReference type="EMBL" id="JARRAG010000002">
    <property type="protein sequence ID" value="MDG3005356.1"/>
    <property type="molecule type" value="Genomic_DNA"/>
</dbReference>
<keyword evidence="6 7" id="KW-0472">Membrane</keyword>
<evidence type="ECO:0000256" key="3">
    <source>
        <dbReference type="ARBA" id="ARBA00022475"/>
    </source>
</evidence>
<feature type="transmembrane region" description="Helical" evidence="7">
    <location>
        <begin position="171"/>
        <end position="195"/>
    </location>
</feature>
<evidence type="ECO:0000256" key="1">
    <source>
        <dbReference type="ARBA" id="ARBA00004651"/>
    </source>
</evidence>
<reference evidence="8 9" key="1">
    <citation type="submission" date="2023-03" db="EMBL/GenBank/DDBJ databases">
        <title>Paludisphaera mucosa sp. nov. a novel planctomycete from northern fen.</title>
        <authorList>
            <person name="Ivanova A."/>
        </authorList>
    </citation>
    <scope>NUCLEOTIDE SEQUENCE [LARGE SCALE GENOMIC DNA]</scope>
    <source>
        <strain evidence="8 9">Pla2</strain>
    </source>
</reference>
<comment type="subcellular location">
    <subcellularLocation>
        <location evidence="1">Cell membrane</location>
        <topology evidence="1">Multi-pass membrane protein</topology>
    </subcellularLocation>
</comment>
<evidence type="ECO:0000256" key="5">
    <source>
        <dbReference type="ARBA" id="ARBA00022989"/>
    </source>
</evidence>
<feature type="transmembrane region" description="Helical" evidence="7">
    <location>
        <begin position="12"/>
        <end position="31"/>
    </location>
</feature>
<comment type="caution">
    <text evidence="8">The sequence shown here is derived from an EMBL/GenBank/DDBJ whole genome shotgun (WGS) entry which is preliminary data.</text>
</comment>
<keyword evidence="2" id="KW-0813">Transport</keyword>
<evidence type="ECO:0000256" key="2">
    <source>
        <dbReference type="ARBA" id="ARBA00022448"/>
    </source>
</evidence>
<dbReference type="RefSeq" id="WP_277861701.1">
    <property type="nucleotide sequence ID" value="NZ_JARRAG010000002.1"/>
</dbReference>
<feature type="transmembrane region" description="Helical" evidence="7">
    <location>
        <begin position="339"/>
        <end position="360"/>
    </location>
</feature>
<dbReference type="Proteomes" id="UP001216907">
    <property type="component" value="Unassembled WGS sequence"/>
</dbReference>
<dbReference type="PANTHER" id="PTHR23522:SF4">
    <property type="entry name" value="NUCLEOSIDE PERMEASE NUPG-RELATED"/>
    <property type="match status" value="1"/>
</dbReference>
<organism evidence="8 9">
    <name type="scientific">Paludisphaera mucosa</name>
    <dbReference type="NCBI Taxonomy" id="3030827"/>
    <lineage>
        <taxon>Bacteria</taxon>
        <taxon>Pseudomonadati</taxon>
        <taxon>Planctomycetota</taxon>
        <taxon>Planctomycetia</taxon>
        <taxon>Isosphaerales</taxon>
        <taxon>Isosphaeraceae</taxon>
        <taxon>Paludisphaera</taxon>
    </lineage>
</organism>
<dbReference type="InterPro" id="IPR036259">
    <property type="entry name" value="MFS_trans_sf"/>
</dbReference>
<evidence type="ECO:0000256" key="6">
    <source>
        <dbReference type="ARBA" id="ARBA00023136"/>
    </source>
</evidence>
<sequence>MKTRGRWRLSVMMALLYAVQGAFWPLLGVHLGELGVDGRGRGLIFASQALAATLLPLGAGQLVDRLMPTQTFLVLAYSAGTLLLAALASGWIAGGIPLFLVFLLYFSIIMPTHSLSSSLAMRNLDDPRREFASVRLWGTVGWMAVGWLVSGLMLVLNNGRTAAAGGMYEVFWMAAALSLVMAVYCGTLPNTPPLAGDTTGRANLRKGIELLREKDVRVFLITTFGVFLTIPLAYQVVPGYLAARGMPRPWISTAVSINQVPEVAALALMPWLLGRLGYKGTMALGLGAWFLRYLILATQPPLWLAVGVGVLQGVGIACFSIGGQVFLDGRAPTTHRASVQAVFLIVSTGLPSFLGSLAAGEWVRRTDLGADVWVFLVPCILDGALLVYFLRGFRSQASTTGRPGAAGLMAEADPPQRLHTRQGVVACVGNLMTESADG</sequence>
<name>A0ABT6FCP7_9BACT</name>